<dbReference type="InterPro" id="IPR021799">
    <property type="entry name" value="PIN-like_prokaryotic"/>
</dbReference>
<sequence>MRELSIKEKEYYQSLNFLSVEEPRDKRIVAMLKTIVDEGEAEAIALALERSNLLIIDDLKGRKLARRLGLKIIGTLGLLKTMKLKGLIKEIKPVIEELRKKGFYLSNDLIDKLLRDVEEK</sequence>
<name>A0A2R7Y8U9_9CREN</name>
<dbReference type="Pfam" id="PF11848">
    <property type="entry name" value="DUF3368"/>
    <property type="match status" value="1"/>
</dbReference>
<comment type="caution">
    <text evidence="1">The sequence shown here is derived from an EMBL/GenBank/DDBJ whole genome shotgun (WGS) entry which is preliminary data.</text>
</comment>
<dbReference type="PANTHER" id="PTHR39550">
    <property type="entry name" value="SLL0658 PROTEIN"/>
    <property type="match status" value="1"/>
</dbReference>
<evidence type="ECO:0008006" key="3">
    <source>
        <dbReference type="Google" id="ProtNLM"/>
    </source>
</evidence>
<gene>
    <name evidence="1" type="ORF">B7O98_00345</name>
</gene>
<accession>A0A2R7Y8U9</accession>
<organism evidence="1 2">
    <name type="scientific">Zestosphaera tikiterensis</name>
    <dbReference type="NCBI Taxonomy" id="1973259"/>
    <lineage>
        <taxon>Archaea</taxon>
        <taxon>Thermoproteota</taxon>
        <taxon>Thermoprotei</taxon>
        <taxon>Desulfurococcales</taxon>
        <taxon>Desulfurococcaceae</taxon>
        <taxon>Zestosphaera</taxon>
    </lineage>
</organism>
<evidence type="ECO:0000313" key="2">
    <source>
        <dbReference type="Proteomes" id="UP000244093"/>
    </source>
</evidence>
<protein>
    <recommendedName>
        <fullName evidence="3">DUF3368 domain-containing protein</fullName>
    </recommendedName>
</protein>
<dbReference type="Proteomes" id="UP000244093">
    <property type="component" value="Unassembled WGS sequence"/>
</dbReference>
<dbReference type="EMBL" id="NBVN01000001">
    <property type="protein sequence ID" value="PUA33906.1"/>
    <property type="molecule type" value="Genomic_DNA"/>
</dbReference>
<dbReference type="PANTHER" id="PTHR39550:SF1">
    <property type="entry name" value="SLL0658 PROTEIN"/>
    <property type="match status" value="1"/>
</dbReference>
<evidence type="ECO:0000313" key="1">
    <source>
        <dbReference type="EMBL" id="PUA33906.1"/>
    </source>
</evidence>
<proteinExistence type="predicted"/>
<dbReference type="AlphaFoldDB" id="A0A2R7Y8U9"/>
<reference evidence="1 2" key="1">
    <citation type="journal article" date="2018" name="Syst. Appl. Microbiol.">
        <title>A new symbiotic nanoarchaeote (Candidatus Nanoclepta minutus) and its host (Zestosphaera tikiterensis gen. nov., sp. nov.) from a New Zealand hot spring.</title>
        <authorList>
            <person name="St John E."/>
            <person name="Liu Y."/>
            <person name="Podar M."/>
            <person name="Stott M.B."/>
            <person name="Meneghin J."/>
            <person name="Chen Z."/>
            <person name="Lagutin K."/>
            <person name="Mitchell K."/>
            <person name="Reysenbach A.L."/>
        </authorList>
    </citation>
    <scope>NUCLEOTIDE SEQUENCE [LARGE SCALE GENOMIC DNA]</scope>
    <source>
        <strain evidence="1">NZ3</strain>
    </source>
</reference>